<proteinExistence type="predicted"/>
<dbReference type="OrthoDB" id="10643919at2759"/>
<accession>A0A443NDQ8</accession>
<keyword evidence="2" id="KW-1185">Reference proteome</keyword>
<dbReference type="AlphaFoldDB" id="A0A443NDQ8"/>
<dbReference type="Proteomes" id="UP000283530">
    <property type="component" value="Unassembled WGS sequence"/>
</dbReference>
<gene>
    <name evidence="1" type="ORF">CKAN_00514500</name>
</gene>
<evidence type="ECO:0000313" key="2">
    <source>
        <dbReference type="Proteomes" id="UP000283530"/>
    </source>
</evidence>
<dbReference type="EMBL" id="QPKB01000002">
    <property type="protein sequence ID" value="RWR76690.1"/>
    <property type="molecule type" value="Genomic_DNA"/>
</dbReference>
<name>A0A443NDQ8_9MAGN</name>
<evidence type="ECO:0000313" key="1">
    <source>
        <dbReference type="EMBL" id="RWR76690.1"/>
    </source>
</evidence>
<reference evidence="1 2" key="1">
    <citation type="journal article" date="2019" name="Nat. Plants">
        <title>Stout camphor tree genome fills gaps in understanding of flowering plant genome evolution.</title>
        <authorList>
            <person name="Chaw S.M."/>
            <person name="Liu Y.C."/>
            <person name="Wu Y.W."/>
            <person name="Wang H.Y."/>
            <person name="Lin C.I."/>
            <person name="Wu C.S."/>
            <person name="Ke H.M."/>
            <person name="Chang L.Y."/>
            <person name="Hsu C.Y."/>
            <person name="Yang H.T."/>
            <person name="Sudianto E."/>
            <person name="Hsu M.H."/>
            <person name="Wu K.P."/>
            <person name="Wang L.N."/>
            <person name="Leebens-Mack J.H."/>
            <person name="Tsai I.J."/>
        </authorList>
    </citation>
    <scope>NUCLEOTIDE SEQUENCE [LARGE SCALE GENOMIC DNA]</scope>
    <source>
        <strain evidence="2">cv. Chaw 1501</strain>
        <tissue evidence="1">Young leaves</tissue>
    </source>
</reference>
<protein>
    <submittedName>
        <fullName evidence="1">Uncharacterized protein</fullName>
    </submittedName>
</protein>
<sequence length="133" mass="15376">MWTSTAWVESSYSSTTTAMEIVLEECIHILKVSETLVTVLRLVDSEDKPAIGNTYETMDKAKEVIQRRSKKKKNCREINKGLNDVIMRLAPNYDIQNFILKQCDAYKDCNYELGLQLKYAIVPRYLQVITSNF</sequence>
<comment type="caution">
    <text evidence="1">The sequence shown here is derived from an EMBL/GenBank/DDBJ whole genome shotgun (WGS) entry which is preliminary data.</text>
</comment>
<organism evidence="1 2">
    <name type="scientific">Cinnamomum micranthum f. kanehirae</name>
    <dbReference type="NCBI Taxonomy" id="337451"/>
    <lineage>
        <taxon>Eukaryota</taxon>
        <taxon>Viridiplantae</taxon>
        <taxon>Streptophyta</taxon>
        <taxon>Embryophyta</taxon>
        <taxon>Tracheophyta</taxon>
        <taxon>Spermatophyta</taxon>
        <taxon>Magnoliopsida</taxon>
        <taxon>Magnoliidae</taxon>
        <taxon>Laurales</taxon>
        <taxon>Lauraceae</taxon>
        <taxon>Cinnamomum</taxon>
    </lineage>
</organism>